<name>A0A7K0DKB3_9NOCA</name>
<feature type="transmembrane region" description="Helical" evidence="2">
    <location>
        <begin position="266"/>
        <end position="288"/>
    </location>
</feature>
<dbReference type="Proteomes" id="UP000431401">
    <property type="component" value="Unassembled WGS sequence"/>
</dbReference>
<organism evidence="4 5">
    <name type="scientific">Nocardia aurantia</name>
    <dbReference type="NCBI Taxonomy" id="2585199"/>
    <lineage>
        <taxon>Bacteria</taxon>
        <taxon>Bacillati</taxon>
        <taxon>Actinomycetota</taxon>
        <taxon>Actinomycetes</taxon>
        <taxon>Mycobacteriales</taxon>
        <taxon>Nocardiaceae</taxon>
        <taxon>Nocardia</taxon>
    </lineage>
</organism>
<dbReference type="OrthoDB" id="4515913at2"/>
<dbReference type="Pfam" id="PF08378">
    <property type="entry name" value="NERD"/>
    <property type="match status" value="1"/>
</dbReference>
<feature type="compositionally biased region" description="Basic and acidic residues" evidence="1">
    <location>
        <begin position="94"/>
        <end position="104"/>
    </location>
</feature>
<evidence type="ECO:0000259" key="3">
    <source>
        <dbReference type="Pfam" id="PF08378"/>
    </source>
</evidence>
<accession>A0A7K0DKB3</accession>
<keyword evidence="5" id="KW-1185">Reference proteome</keyword>
<gene>
    <name evidence="4" type="ORF">NRB56_18130</name>
</gene>
<dbReference type="InterPro" id="IPR011528">
    <property type="entry name" value="NERD"/>
</dbReference>
<keyword evidence="2" id="KW-0812">Transmembrane</keyword>
<keyword evidence="2" id="KW-0472">Membrane</keyword>
<reference evidence="4 5" key="1">
    <citation type="submission" date="2019-10" db="EMBL/GenBank/DDBJ databases">
        <title>Nocardia macrotermitis sp. nov. and Nocardia aurantia sp. nov., isolated from the gut of fungus growing-termite Macrotermes natalensis.</title>
        <authorList>
            <person name="Benndorf R."/>
            <person name="Schwitalla J."/>
            <person name="Martin K."/>
            <person name="De Beer W."/>
            <person name="Kaster A.-K."/>
            <person name="Vollmers J."/>
            <person name="Poulsen M."/>
            <person name="Beemelmanns C."/>
        </authorList>
    </citation>
    <scope>NUCLEOTIDE SEQUENCE [LARGE SCALE GENOMIC DNA]</scope>
    <source>
        <strain evidence="4 5">RB56</strain>
    </source>
</reference>
<dbReference type="AlphaFoldDB" id="A0A7K0DKB3"/>
<evidence type="ECO:0000256" key="1">
    <source>
        <dbReference type="SAM" id="MobiDB-lite"/>
    </source>
</evidence>
<sequence length="296" mass="32716">MLVRVQNAAGTQAERVLIEWLRQWKEPGDPNGVATVNCSLFHQDRLHQFDAVIWTPTTCVVVEAETLREQISGDLEVPPHGPWRVSGRPVTLEGDSRRSPTEASRDHTFALQSWLAERGLGQRVILGVVLVIPPNGSQLRLQQLWSDPALQIVLGDTPDRLRDHLQAQASLGRAQWTANDVALSFRGLGILPYLPAPQDLVAEGFGGPVDTTLWRGGPLQAQAEAYHEEQAMSAAEAAGALPFTMPWYSPWELYPRRSDGLDLGQTLMRVMLALGMLVAVAWVIWFVLTVVVHSMT</sequence>
<keyword evidence="2" id="KW-1133">Transmembrane helix</keyword>
<proteinExistence type="predicted"/>
<evidence type="ECO:0000313" key="5">
    <source>
        <dbReference type="Proteomes" id="UP000431401"/>
    </source>
</evidence>
<feature type="domain" description="NERD" evidence="3">
    <location>
        <begin position="10"/>
        <end position="129"/>
    </location>
</feature>
<evidence type="ECO:0000256" key="2">
    <source>
        <dbReference type="SAM" id="Phobius"/>
    </source>
</evidence>
<evidence type="ECO:0000313" key="4">
    <source>
        <dbReference type="EMBL" id="MQY26250.1"/>
    </source>
</evidence>
<protein>
    <recommendedName>
        <fullName evidence="3">NERD domain-containing protein</fullName>
    </recommendedName>
</protein>
<feature type="region of interest" description="Disordered" evidence="1">
    <location>
        <begin position="78"/>
        <end position="104"/>
    </location>
</feature>
<comment type="caution">
    <text evidence="4">The sequence shown here is derived from an EMBL/GenBank/DDBJ whole genome shotgun (WGS) entry which is preliminary data.</text>
</comment>
<dbReference type="EMBL" id="WEGI01000003">
    <property type="protein sequence ID" value="MQY26250.1"/>
    <property type="molecule type" value="Genomic_DNA"/>
</dbReference>